<feature type="transmembrane region" description="Helical" evidence="6">
    <location>
        <begin position="275"/>
        <end position="297"/>
    </location>
</feature>
<dbReference type="Proteomes" id="UP000189705">
    <property type="component" value="Unplaced"/>
</dbReference>
<name>A0A3Q0G2J8_ALLSI</name>
<dbReference type="RefSeq" id="XP_025053986.1">
    <property type="nucleotide sequence ID" value="XM_025198201.1"/>
</dbReference>
<dbReference type="PANTHER" id="PTHR12080">
    <property type="entry name" value="SIGNALING LYMPHOCYTIC ACTIVATION MOLECULE"/>
    <property type="match status" value="1"/>
</dbReference>
<dbReference type="InterPro" id="IPR015631">
    <property type="entry name" value="CD2/SLAM_rcpt"/>
</dbReference>
<keyword evidence="4" id="KW-0325">Glycoprotein</keyword>
<dbReference type="InParanoid" id="A0A3Q0G2J8"/>
<evidence type="ECO:0000256" key="3">
    <source>
        <dbReference type="ARBA" id="ARBA00023136"/>
    </source>
</evidence>
<protein>
    <submittedName>
        <fullName evidence="8">Uncharacterized protein LOC102386905 isoform X1</fullName>
    </submittedName>
</protein>
<keyword evidence="3 6" id="KW-0472">Membrane</keyword>
<dbReference type="PANTHER" id="PTHR12080:SF134">
    <property type="entry name" value="CD48 ANTIGEN"/>
    <property type="match status" value="1"/>
</dbReference>
<keyword evidence="7" id="KW-1185">Reference proteome</keyword>
<keyword evidence="2" id="KW-0732">Signal</keyword>
<evidence type="ECO:0000256" key="1">
    <source>
        <dbReference type="ARBA" id="ARBA00004370"/>
    </source>
</evidence>
<dbReference type="InterPro" id="IPR036179">
    <property type="entry name" value="Ig-like_dom_sf"/>
</dbReference>
<keyword evidence="6" id="KW-1133">Transmembrane helix</keyword>
<dbReference type="InterPro" id="IPR013783">
    <property type="entry name" value="Ig-like_fold"/>
</dbReference>
<dbReference type="Gene3D" id="2.60.40.10">
    <property type="entry name" value="Immunoglobulins"/>
    <property type="match status" value="2"/>
</dbReference>
<keyword evidence="6" id="KW-0812">Transmembrane</keyword>
<evidence type="ECO:0000313" key="7">
    <source>
        <dbReference type="Proteomes" id="UP000189705"/>
    </source>
</evidence>
<evidence type="ECO:0000256" key="6">
    <source>
        <dbReference type="SAM" id="Phobius"/>
    </source>
</evidence>
<dbReference type="GO" id="GO:0016020">
    <property type="term" value="C:membrane"/>
    <property type="evidence" value="ECO:0007669"/>
    <property type="project" value="UniProtKB-SubCell"/>
</dbReference>
<sequence length="504" mass="55244">MLSIFWTHHSALTSLSGCTSFLKNSMCQCKYNNRARIAYEMSSLCTFQAILCAVFVFKGTSGGESPARGTVGDCVILDLNIHKPETHEVIWKKGSNLMAKITNSIVKLYGINVTRFNAFANGSLSLCPIQWGDEGKYTADTYSQDGLLLDTQAIFLELVEYISASVQEISGFAGGSVFLPSPEVNLEGHFHVTWKKENISIARMSFSYFEYYGEYANRSEIFSNGTLRLDRIEDSDSGQYYVEAHNGTGKIMYNTISLEVEVGATEAPQTIDFFVVLYIWMGCLVAVCIIVSITLAWHCGKCKHNKGLFKPPSFKRADLSLRRHSDGSRKSEEGGMSVSWQNQDEDCHSGKGSTADSTKQGDKAFNQDVDAKAEVAAGGFNKLPVSLNISSFQGIEVPKSPPMSADGGNSVAFIPESCVPLQAEHCMPLDFEDCGPPDFPSEEYDDCCFPAFPPEAFDPYSSLDFPPVVFEDFSSLADGDYVPVEEGDCVLQDSGVSVLEVAND</sequence>
<comment type="subcellular location">
    <subcellularLocation>
        <location evidence="1">Membrane</location>
    </subcellularLocation>
</comment>
<evidence type="ECO:0000256" key="4">
    <source>
        <dbReference type="ARBA" id="ARBA00023180"/>
    </source>
</evidence>
<feature type="region of interest" description="Disordered" evidence="5">
    <location>
        <begin position="320"/>
        <end position="361"/>
    </location>
</feature>
<evidence type="ECO:0000256" key="2">
    <source>
        <dbReference type="ARBA" id="ARBA00022729"/>
    </source>
</evidence>
<feature type="compositionally biased region" description="Basic and acidic residues" evidence="5">
    <location>
        <begin position="320"/>
        <end position="333"/>
    </location>
</feature>
<gene>
    <name evidence="8" type="primary">LOC102386905</name>
</gene>
<organism evidence="7 8">
    <name type="scientific">Alligator sinensis</name>
    <name type="common">Chinese alligator</name>
    <dbReference type="NCBI Taxonomy" id="38654"/>
    <lineage>
        <taxon>Eukaryota</taxon>
        <taxon>Metazoa</taxon>
        <taxon>Chordata</taxon>
        <taxon>Craniata</taxon>
        <taxon>Vertebrata</taxon>
        <taxon>Euteleostomi</taxon>
        <taxon>Archelosauria</taxon>
        <taxon>Archosauria</taxon>
        <taxon>Crocodylia</taxon>
        <taxon>Alligatoridae</taxon>
        <taxon>Alligatorinae</taxon>
        <taxon>Alligator</taxon>
    </lineage>
</organism>
<evidence type="ECO:0000256" key="5">
    <source>
        <dbReference type="SAM" id="MobiDB-lite"/>
    </source>
</evidence>
<dbReference type="GeneID" id="102386905"/>
<dbReference type="AlphaFoldDB" id="A0A3Q0G2J8"/>
<proteinExistence type="predicted"/>
<evidence type="ECO:0000313" key="8">
    <source>
        <dbReference type="RefSeq" id="XP_025053986.1"/>
    </source>
</evidence>
<dbReference type="SUPFAM" id="SSF48726">
    <property type="entry name" value="Immunoglobulin"/>
    <property type="match status" value="2"/>
</dbReference>
<reference evidence="8" key="1">
    <citation type="submission" date="2025-08" db="UniProtKB">
        <authorList>
            <consortium name="RefSeq"/>
        </authorList>
    </citation>
    <scope>IDENTIFICATION</scope>
</reference>
<accession>A0A3Q0G2J8</accession>